<reference evidence="2 3" key="1">
    <citation type="submission" date="2016-12" db="EMBL/GenBank/DDBJ databases">
        <title>The genomes of Aspergillus section Nigri reveals drivers in fungal speciation.</title>
        <authorList>
            <consortium name="DOE Joint Genome Institute"/>
            <person name="Vesth T.C."/>
            <person name="Nybo J."/>
            <person name="Theobald S."/>
            <person name="Brandl J."/>
            <person name="Frisvad J.C."/>
            <person name="Nielsen K.F."/>
            <person name="Lyhne E.K."/>
            <person name="Kogle M.E."/>
            <person name="Kuo A."/>
            <person name="Riley R."/>
            <person name="Clum A."/>
            <person name="Nolan M."/>
            <person name="Lipzen A."/>
            <person name="Salamov A."/>
            <person name="Henrissat B."/>
            <person name="Wiebenga A."/>
            <person name="De Vries R.P."/>
            <person name="Grigoriev I.V."/>
            <person name="Mortensen U.H."/>
            <person name="Andersen M.R."/>
            <person name="Baker S.E."/>
        </authorList>
    </citation>
    <scope>NUCLEOTIDE SEQUENCE [LARGE SCALE GENOMIC DNA]</scope>
    <source>
        <strain evidence="2 3">IBT 23096</strain>
    </source>
</reference>
<evidence type="ECO:0000313" key="3">
    <source>
        <dbReference type="Proteomes" id="UP000234275"/>
    </source>
</evidence>
<dbReference type="AlphaFoldDB" id="A0A2I2G4X1"/>
<dbReference type="EMBL" id="MSFO01000005">
    <property type="protein sequence ID" value="PLB47917.1"/>
    <property type="molecule type" value="Genomic_DNA"/>
</dbReference>
<sequence length="71" mass="7605">MKISTGVVALFVSAVVAAPVPTTGETKQPVRRFEADSLVSALLNPKAFTKDIDFSLLGIDKEDLPNTLGFR</sequence>
<organism evidence="2 3">
    <name type="scientific">Aspergillus steynii IBT 23096</name>
    <dbReference type="NCBI Taxonomy" id="1392250"/>
    <lineage>
        <taxon>Eukaryota</taxon>
        <taxon>Fungi</taxon>
        <taxon>Dikarya</taxon>
        <taxon>Ascomycota</taxon>
        <taxon>Pezizomycotina</taxon>
        <taxon>Eurotiomycetes</taxon>
        <taxon>Eurotiomycetidae</taxon>
        <taxon>Eurotiales</taxon>
        <taxon>Aspergillaceae</taxon>
        <taxon>Aspergillus</taxon>
        <taxon>Aspergillus subgen. Circumdati</taxon>
    </lineage>
</organism>
<dbReference type="OrthoDB" id="4504102at2759"/>
<evidence type="ECO:0000256" key="1">
    <source>
        <dbReference type="SAM" id="SignalP"/>
    </source>
</evidence>
<proteinExistence type="predicted"/>
<name>A0A2I2G4X1_9EURO</name>
<dbReference type="Proteomes" id="UP000234275">
    <property type="component" value="Unassembled WGS sequence"/>
</dbReference>
<accession>A0A2I2G4X1</accession>
<dbReference type="VEuPathDB" id="FungiDB:P170DRAFT_476570"/>
<dbReference type="RefSeq" id="XP_024703219.1">
    <property type="nucleotide sequence ID" value="XM_024853360.1"/>
</dbReference>
<comment type="caution">
    <text evidence="2">The sequence shown here is derived from an EMBL/GenBank/DDBJ whole genome shotgun (WGS) entry which is preliminary data.</text>
</comment>
<feature type="signal peptide" evidence="1">
    <location>
        <begin position="1"/>
        <end position="17"/>
    </location>
</feature>
<dbReference type="GeneID" id="36561058"/>
<evidence type="ECO:0000313" key="2">
    <source>
        <dbReference type="EMBL" id="PLB47917.1"/>
    </source>
</evidence>
<keyword evidence="3" id="KW-1185">Reference proteome</keyword>
<feature type="chain" id="PRO_5014121262" evidence="1">
    <location>
        <begin position="18"/>
        <end position="71"/>
    </location>
</feature>
<gene>
    <name evidence="2" type="ORF">P170DRAFT_476570</name>
</gene>
<keyword evidence="1" id="KW-0732">Signal</keyword>
<protein>
    <submittedName>
        <fullName evidence="2">Uncharacterized protein</fullName>
    </submittedName>
</protein>